<dbReference type="Proteomes" id="UP000054559">
    <property type="component" value="Unassembled WGS sequence"/>
</dbReference>
<protein>
    <submittedName>
        <fullName evidence="1">Uncharacterized protein</fullName>
    </submittedName>
</protein>
<reference evidence="2" key="1">
    <citation type="journal article" date="2010" name="Genome Res.">
        <title>Population genomic sequencing of Coccidioides fungi reveals recent hybridization and transposon control.</title>
        <authorList>
            <person name="Neafsey D.E."/>
            <person name="Barker B.M."/>
            <person name="Sharpton T.J."/>
            <person name="Stajich J.E."/>
            <person name="Park D.J."/>
            <person name="Whiston E."/>
            <person name="Hung C.-Y."/>
            <person name="McMahan C."/>
            <person name="White J."/>
            <person name="Sykes S."/>
            <person name="Heiman D."/>
            <person name="Young S."/>
            <person name="Zeng Q."/>
            <person name="Abouelleil A."/>
            <person name="Aftuck L."/>
            <person name="Bessette D."/>
            <person name="Brown A."/>
            <person name="FitzGerald M."/>
            <person name="Lui A."/>
            <person name="Macdonald J.P."/>
            <person name="Priest M."/>
            <person name="Orbach M.J."/>
            <person name="Galgiani J.N."/>
            <person name="Kirkland T.N."/>
            <person name="Cole G.T."/>
            <person name="Birren B.W."/>
            <person name="Henn M.R."/>
            <person name="Taylor J.W."/>
            <person name="Rounsley S.D."/>
        </authorList>
    </citation>
    <scope>NUCLEOTIDE SEQUENCE [LARGE SCALE GENOMIC DNA]</scope>
    <source>
        <strain evidence="2">RMSCC 3703</strain>
    </source>
</reference>
<evidence type="ECO:0000313" key="2">
    <source>
        <dbReference type="Proteomes" id="UP000054559"/>
    </source>
</evidence>
<sequence>VSLPHLQRQDSAAGYIRGGVFSSLRYGQRGLFDPKAALCMVYTPIKSAIDCCYSGRSWSKASAILADSCLSNPASKNPQSKDPLTINYCLIFNQYFANNVLVSSLGRVKYHHHHHHYY</sequence>
<gene>
    <name evidence="1" type="ORF">CISG_10327</name>
</gene>
<dbReference type="EMBL" id="DS268301">
    <property type="protein sequence ID" value="KMU74496.1"/>
    <property type="molecule type" value="Genomic_DNA"/>
</dbReference>
<accession>A0A0J8QPX6</accession>
<name>A0A0J8QPX6_COCIT</name>
<organism evidence="1 2">
    <name type="scientific">Coccidioides immitis RMSCC 3703</name>
    <dbReference type="NCBI Taxonomy" id="454286"/>
    <lineage>
        <taxon>Eukaryota</taxon>
        <taxon>Fungi</taxon>
        <taxon>Dikarya</taxon>
        <taxon>Ascomycota</taxon>
        <taxon>Pezizomycotina</taxon>
        <taxon>Eurotiomycetes</taxon>
        <taxon>Eurotiomycetidae</taxon>
        <taxon>Onygenales</taxon>
        <taxon>Onygenaceae</taxon>
        <taxon>Coccidioides</taxon>
    </lineage>
</organism>
<dbReference type="AlphaFoldDB" id="A0A0J8QPX6"/>
<proteinExistence type="predicted"/>
<evidence type="ECO:0000313" key="1">
    <source>
        <dbReference type="EMBL" id="KMU74496.1"/>
    </source>
</evidence>
<feature type="non-terminal residue" evidence="1">
    <location>
        <position position="1"/>
    </location>
</feature>